<sequence length="1476" mass="157012">MENTPAIPENPPAWWAALPERERKALEKAERTPAPGVRAVLAAVAENAADRVAGLAAALSQKERRSCARLLTAWSRILHETYDRRLNTLVIAAVLCQDSPASVADRIITLGPGATGPETGGRILEVLADRPGEWLAAVAHHIVTRDGGMHLRRHFPLVEHLILLSDTPVSADRRFVLGWMNDRTPGFSYEDSAWPDVVEEGSEPRAEYRDWDLFVERLRADPLLDRVLPHVFEAEGAGHLMRWNRHWAIVLSAFAGSGRVDRAALVDGALGRLLRPGRPDELRGFRELLDALAPTGDEYAARVPALLALLSDTPSSVAGYAQKILVGLDEAGRLSDEHLAEASASVLFRTEKTLVRAQLSWLDRAARRDRSRAGVAVLAAADAFGHPDPALQERALALVERHLKHAGDAVRADLAAAAEALSPALRPRAAELPGVPGGVPGSEAAVVLPAVPEARPVAPPVTDPAEAAIEINAILVSMRSGRGTGRYEASGLSVDVPTFERVLDGLVRCAHTDRDALLAELRAVAGAHPSENCAPNDDWNMGDVRWVVAEVLGEERSPNRWDPGYPHSVTTVYRRSYHGSAPLNAVLRERLREVAGMVAGGDGPPFLLAVPTLSDGRIDPAVLVDRIAGYERLGVVPGGVDLSQALLRVDTTAATEGVLADARRLSSEAGAGLAAWLEAGGLPEPEPLRSDVDDCPCGERSPSHLLFGAERLTAPCALHEVFGPVLGPARGLLHEVFGPVRGLHRAEVPRAGIDHWPAVVPTRRELVALRLQEAFAGRKALLLPELAAAHGQAGPVLHMGVACGLGSDEDEHRTAAVDALLVLAARGDLDTGLLAREVAEAARWGTVRPESLAGSMRSLIDAGLHHAAWEALEGALPFLIDDLPVEPGYTPGMSRSEKARVEKTRKLADVFEVAVDCAHLCGARGGIPQVDMVAGQKGSSRLLKEARRLRAVLGGTPRADERAGARPAPSGPRPVAPPVTGAAEAAAGVAAVLESVRTDWSHHAYVVGADVPVFERVLDGLVRCAHTDRDALLAELRAVAEAYPWRDFRRELDWNMGDVRCVVAEALGEARGAEVWDAPRVIPAPQVDDPYHGSAPLNAVLRERLREVAGMVAGGDGPPFLLAVPTLSDGRIDPAVLVDRIAGYERLGVVPGGVDLSQALLRVDTGAATEGVLADARRLSSEAGAGLAAWLEAGGLPEPVTTQGKVVECATPREDPAYWCGCRLRLGALPVLFTSERSAAPCALHEVFAPVLAERSDPQHHYVPVGNIGHWPAVLPLGRELVAVNLQSAFVERKAPLLPELAAAHGQAGPVLHMGVACALLSDAARVRMTAVDALLAMAGRGDLDAELLARLLVGMFQESGWMSPFPKAWNLARTVREATRGGAHAVVWRVLVRALPGLLADAEKALPANESRFEGRRSGIERARSTSVVLAEAVECARRSGARGEIPELSAAAALEGPAHLVKEARRLRDALAGA</sequence>
<proteinExistence type="predicted"/>
<protein>
    <recommendedName>
        <fullName evidence="4">HEAT repeat protein</fullName>
    </recommendedName>
</protein>
<dbReference type="EMBL" id="SNYN01000002">
    <property type="protein sequence ID" value="TDQ54453.1"/>
    <property type="molecule type" value="Genomic_DNA"/>
</dbReference>
<reference evidence="2 3" key="1">
    <citation type="submission" date="2019-03" db="EMBL/GenBank/DDBJ databases">
        <title>Genomic Encyclopedia of Type Strains, Phase IV (KMG-IV): sequencing the most valuable type-strain genomes for metagenomic binning, comparative biology and taxonomic classification.</title>
        <authorList>
            <person name="Goeker M."/>
        </authorList>
    </citation>
    <scope>NUCLEOTIDE SEQUENCE [LARGE SCALE GENOMIC DNA]</scope>
    <source>
        <strain evidence="2 3">DSM 46770</strain>
    </source>
</reference>
<dbReference type="RefSeq" id="WP_133740416.1">
    <property type="nucleotide sequence ID" value="NZ_SNYN01000002.1"/>
</dbReference>
<gene>
    <name evidence="2" type="ORF">EV190_102287</name>
</gene>
<keyword evidence="3" id="KW-1185">Reference proteome</keyword>
<dbReference type="Proteomes" id="UP000295281">
    <property type="component" value="Unassembled WGS sequence"/>
</dbReference>
<feature type="region of interest" description="Disordered" evidence="1">
    <location>
        <begin position="955"/>
        <end position="976"/>
    </location>
</feature>
<organism evidence="2 3">
    <name type="scientific">Actinorugispora endophytica</name>
    <dbReference type="NCBI Taxonomy" id="1605990"/>
    <lineage>
        <taxon>Bacteria</taxon>
        <taxon>Bacillati</taxon>
        <taxon>Actinomycetota</taxon>
        <taxon>Actinomycetes</taxon>
        <taxon>Streptosporangiales</taxon>
        <taxon>Nocardiopsidaceae</taxon>
        <taxon>Actinorugispora</taxon>
    </lineage>
</organism>
<comment type="caution">
    <text evidence="2">The sequence shown here is derived from an EMBL/GenBank/DDBJ whole genome shotgun (WGS) entry which is preliminary data.</text>
</comment>
<name>A0A4R6V368_9ACTN</name>
<evidence type="ECO:0008006" key="4">
    <source>
        <dbReference type="Google" id="ProtNLM"/>
    </source>
</evidence>
<evidence type="ECO:0000256" key="1">
    <source>
        <dbReference type="SAM" id="MobiDB-lite"/>
    </source>
</evidence>
<accession>A0A4R6V368</accession>
<evidence type="ECO:0000313" key="3">
    <source>
        <dbReference type="Proteomes" id="UP000295281"/>
    </source>
</evidence>
<evidence type="ECO:0000313" key="2">
    <source>
        <dbReference type="EMBL" id="TDQ54453.1"/>
    </source>
</evidence>
<dbReference type="OrthoDB" id="3245799at2"/>